<feature type="transmembrane region" description="Helical" evidence="8">
    <location>
        <begin position="494"/>
        <end position="514"/>
    </location>
</feature>
<feature type="transmembrane region" description="Helical" evidence="8">
    <location>
        <begin position="148"/>
        <end position="166"/>
    </location>
</feature>
<evidence type="ECO:0000256" key="3">
    <source>
        <dbReference type="ARBA" id="ARBA00019359"/>
    </source>
</evidence>
<evidence type="ECO:0000313" key="12">
    <source>
        <dbReference type="Proteomes" id="UP000595437"/>
    </source>
</evidence>
<keyword evidence="4" id="KW-0813">Transport</keyword>
<protein>
    <recommendedName>
        <fullName evidence="3">Solute carrier family 12 member 9</fullName>
    </recommendedName>
</protein>
<keyword evidence="6 8" id="KW-1133">Transmembrane helix</keyword>
<proteinExistence type="inferred from homology"/>
<dbReference type="Pfam" id="PF03522">
    <property type="entry name" value="SLC12"/>
    <property type="match status" value="1"/>
</dbReference>
<evidence type="ECO:0000256" key="2">
    <source>
        <dbReference type="ARBA" id="ARBA00010593"/>
    </source>
</evidence>
<organism evidence="11 12">
    <name type="scientific">Caligus rogercresseyi</name>
    <name type="common">Sea louse</name>
    <dbReference type="NCBI Taxonomy" id="217165"/>
    <lineage>
        <taxon>Eukaryota</taxon>
        <taxon>Metazoa</taxon>
        <taxon>Ecdysozoa</taxon>
        <taxon>Arthropoda</taxon>
        <taxon>Crustacea</taxon>
        <taxon>Multicrustacea</taxon>
        <taxon>Hexanauplia</taxon>
        <taxon>Copepoda</taxon>
        <taxon>Siphonostomatoida</taxon>
        <taxon>Caligidae</taxon>
        <taxon>Caligus</taxon>
    </lineage>
</organism>
<reference evidence="12" key="1">
    <citation type="submission" date="2021-01" db="EMBL/GenBank/DDBJ databases">
        <title>Caligus Genome Assembly.</title>
        <authorList>
            <person name="Gallardo-Escarate C."/>
        </authorList>
    </citation>
    <scope>NUCLEOTIDE SEQUENCE [LARGE SCALE GENOMIC DNA]</scope>
</reference>
<feature type="transmembrane region" description="Helical" evidence="8">
    <location>
        <begin position="355"/>
        <end position="375"/>
    </location>
</feature>
<evidence type="ECO:0000256" key="5">
    <source>
        <dbReference type="ARBA" id="ARBA00022692"/>
    </source>
</evidence>
<comment type="similarity">
    <text evidence="2">Belongs to the SLC12A transporter family.</text>
</comment>
<gene>
    <name evidence="11" type="ORF">FKW44_012396</name>
</gene>
<dbReference type="EMBL" id="CP045897">
    <property type="protein sequence ID" value="QQP51146.1"/>
    <property type="molecule type" value="Genomic_DNA"/>
</dbReference>
<feature type="transmembrane region" description="Helical" evidence="8">
    <location>
        <begin position="412"/>
        <end position="430"/>
    </location>
</feature>
<dbReference type="Proteomes" id="UP000595437">
    <property type="component" value="Chromosome 8"/>
</dbReference>
<dbReference type="GO" id="GO:0015379">
    <property type="term" value="F:potassium:chloride symporter activity"/>
    <property type="evidence" value="ECO:0007669"/>
    <property type="project" value="TreeGrafter"/>
</dbReference>
<sequence>MAQSGEASTGRFSSLITISPSGGQKNNGDHTEKTQLLTSKKSSGNTFSRLFTKAEEYEIFRSEEFDSSNGRTLGTFTGVFAPVSLGIFSSLLFLRMGYILGNTGLLVALLQFFIAYVILISTIASISALSTNGAVQGGGVYYMLSRTLGPEFGGAIGTLFTLPIYFKFLARGPWIEFLYNSSINLLSLLICLVGTRFFGKTSVLIFFMVMCCILITSVSFFLNITETEDFVFNATDPLKCVQPPKNSTNQSPNCTLSTQGSFTGIGAWNETLIIQNFYDNLYPKYEYDCSESDKSLNFFVIFGVLFSGVTGIMSGANMSGELRSPSKSIPRGTISSCLFTLLVIPSLLQHNCMYMSLISMLPVSVTVGVLMATFSASLNNLIGASRILEAVAKDVVFGPLFNFIVKGTHKDNPVVAVICTWFVVELFLMMGSLNKIAQLCSVLFLLSYGTINLTCLFLHLASAPNFRPTFKYFSTYTCLIGLLGSAIMMFAVSAIYSAVGILLCLSLILLLNLFSPIRHTNWGSISQALIFHQSHVKFWRPQMLLLVSNPRTNCSLIEFVNALKKSGLYVLGHVQVDELSEHEKDLLWTEGIVEVTITKSLREGISQLVRISGIGAMKPNTVILGFKDETFPRDDFQNPSSPFATNKFDESQSVSAGEYIGIISDILKQNKNLCLCRHFQKLNTSDMFRPKKESIFGTTVKAKMYLDATDITDSTSLFLLQLACIVNMVNRWNRLKIRVFIAQMDLAELLEMLRIEASIKVLSWENPSQLQVNPSPQDDLNTFQEHLSICRNTVRERSDQTAVTFLYMPEIPADTQSYERFHENLKDLTDQWPPTLMARGLAPVTSTTLE</sequence>
<dbReference type="InterPro" id="IPR018491">
    <property type="entry name" value="SLC12_C"/>
</dbReference>
<keyword evidence="7 8" id="KW-0472">Membrane</keyword>
<accession>A0A7T8KAB8</accession>
<feature type="domain" description="Amino acid permease/ SLC12A" evidence="9">
    <location>
        <begin position="85"/>
        <end position="533"/>
    </location>
</feature>
<dbReference type="OrthoDB" id="2020542at2759"/>
<keyword evidence="5 8" id="KW-0812">Transmembrane</keyword>
<feature type="transmembrane region" description="Helical" evidence="8">
    <location>
        <begin position="204"/>
        <end position="224"/>
    </location>
</feature>
<evidence type="ECO:0000259" key="10">
    <source>
        <dbReference type="Pfam" id="PF03522"/>
    </source>
</evidence>
<feature type="transmembrane region" description="Helical" evidence="8">
    <location>
        <begin position="296"/>
        <end position="316"/>
    </location>
</feature>
<feature type="transmembrane region" description="Helical" evidence="8">
    <location>
        <begin position="470"/>
        <end position="488"/>
    </location>
</feature>
<name>A0A7T8KAB8_CALRO</name>
<evidence type="ECO:0000256" key="7">
    <source>
        <dbReference type="ARBA" id="ARBA00023136"/>
    </source>
</evidence>
<dbReference type="Pfam" id="PF00324">
    <property type="entry name" value="AA_permease"/>
    <property type="match status" value="1"/>
</dbReference>
<dbReference type="InterPro" id="IPR004841">
    <property type="entry name" value="AA-permease/SLC12A_dom"/>
</dbReference>
<evidence type="ECO:0000256" key="1">
    <source>
        <dbReference type="ARBA" id="ARBA00004141"/>
    </source>
</evidence>
<keyword evidence="12" id="KW-1185">Reference proteome</keyword>
<comment type="subcellular location">
    <subcellularLocation>
        <location evidence="1">Membrane</location>
        <topology evidence="1">Multi-pass membrane protein</topology>
    </subcellularLocation>
</comment>
<evidence type="ECO:0000256" key="8">
    <source>
        <dbReference type="SAM" id="Phobius"/>
    </source>
</evidence>
<dbReference type="FunFam" id="1.20.1740.10:FF:000013">
    <property type="entry name" value="Solute carrier family 12 member"/>
    <property type="match status" value="1"/>
</dbReference>
<feature type="transmembrane region" description="Helical" evidence="8">
    <location>
        <begin position="436"/>
        <end position="458"/>
    </location>
</feature>
<feature type="transmembrane region" description="Helical" evidence="8">
    <location>
        <begin position="178"/>
        <end position="198"/>
    </location>
</feature>
<dbReference type="InterPro" id="IPR004842">
    <property type="entry name" value="SLC12A_fam"/>
</dbReference>
<evidence type="ECO:0000313" key="11">
    <source>
        <dbReference type="EMBL" id="QQP51146.1"/>
    </source>
</evidence>
<evidence type="ECO:0000256" key="4">
    <source>
        <dbReference type="ARBA" id="ARBA00022448"/>
    </source>
</evidence>
<evidence type="ECO:0000259" key="9">
    <source>
        <dbReference type="Pfam" id="PF00324"/>
    </source>
</evidence>
<dbReference type="GO" id="GO:0055075">
    <property type="term" value="P:potassium ion homeostasis"/>
    <property type="evidence" value="ECO:0007669"/>
    <property type="project" value="TreeGrafter"/>
</dbReference>
<feature type="transmembrane region" description="Helical" evidence="8">
    <location>
        <begin position="328"/>
        <end position="348"/>
    </location>
</feature>
<dbReference type="GO" id="GO:0016020">
    <property type="term" value="C:membrane"/>
    <property type="evidence" value="ECO:0007669"/>
    <property type="project" value="UniProtKB-SubCell"/>
</dbReference>
<feature type="transmembrane region" description="Helical" evidence="8">
    <location>
        <begin position="73"/>
        <end position="94"/>
    </location>
</feature>
<feature type="transmembrane region" description="Helical" evidence="8">
    <location>
        <begin position="106"/>
        <end position="128"/>
    </location>
</feature>
<evidence type="ECO:0000256" key="6">
    <source>
        <dbReference type="ARBA" id="ARBA00022989"/>
    </source>
</evidence>
<dbReference type="AlphaFoldDB" id="A0A7T8KAB8"/>
<dbReference type="PANTHER" id="PTHR11827:SF72">
    <property type="entry name" value="GH08340P"/>
    <property type="match status" value="1"/>
</dbReference>
<dbReference type="Gene3D" id="1.20.1740.10">
    <property type="entry name" value="Amino acid/polyamine transporter I"/>
    <property type="match status" value="1"/>
</dbReference>
<dbReference type="PANTHER" id="PTHR11827">
    <property type="entry name" value="SOLUTE CARRIER FAMILY 12, CATION COTRANSPORTERS"/>
    <property type="match status" value="1"/>
</dbReference>
<dbReference type="GO" id="GO:0006884">
    <property type="term" value="P:cell volume homeostasis"/>
    <property type="evidence" value="ECO:0007669"/>
    <property type="project" value="TreeGrafter"/>
</dbReference>
<feature type="domain" description="SLC12A transporter C-terminal" evidence="10">
    <location>
        <begin position="555"/>
        <end position="693"/>
    </location>
</feature>
<dbReference type="GO" id="GO:0055064">
    <property type="term" value="P:chloride ion homeostasis"/>
    <property type="evidence" value="ECO:0007669"/>
    <property type="project" value="TreeGrafter"/>
</dbReference>